<evidence type="ECO:0000259" key="5">
    <source>
        <dbReference type="PROSITE" id="PS50949"/>
    </source>
</evidence>
<dbReference type="InterPro" id="IPR036390">
    <property type="entry name" value="WH_DNA-bd_sf"/>
</dbReference>
<dbReference type="Gene3D" id="1.20.120.530">
    <property type="entry name" value="GntR ligand-binding domain-like"/>
    <property type="match status" value="1"/>
</dbReference>
<evidence type="ECO:0000313" key="8">
    <source>
        <dbReference type="Proteomes" id="UP000515406"/>
    </source>
</evidence>
<dbReference type="InterPro" id="IPR011711">
    <property type="entry name" value="GntR_C"/>
</dbReference>
<evidence type="ECO:0000256" key="1">
    <source>
        <dbReference type="ARBA" id="ARBA00023015"/>
    </source>
</evidence>
<name>A0A6V7BJ40_9XANT</name>
<dbReference type="GO" id="GO:0003700">
    <property type="term" value="F:DNA-binding transcription factor activity"/>
    <property type="evidence" value="ECO:0007669"/>
    <property type="project" value="InterPro"/>
</dbReference>
<dbReference type="Pfam" id="PF00392">
    <property type="entry name" value="GntR"/>
    <property type="match status" value="1"/>
</dbReference>
<dbReference type="Pfam" id="PF07729">
    <property type="entry name" value="FCD"/>
    <property type="match status" value="1"/>
</dbReference>
<dbReference type="EMBL" id="LR828257">
    <property type="protein sequence ID" value="CAD0301902.1"/>
    <property type="molecule type" value="Genomic_DNA"/>
</dbReference>
<keyword evidence="3" id="KW-0804">Transcription</keyword>
<dbReference type="EMBL" id="LR828257">
    <property type="protein sequence ID" value="CAD0301905.1"/>
    <property type="molecule type" value="Genomic_DNA"/>
</dbReference>
<dbReference type="PANTHER" id="PTHR43537:SF49">
    <property type="entry name" value="TRANSCRIPTIONAL REGULATORY PROTEIN"/>
    <property type="match status" value="1"/>
</dbReference>
<dbReference type="PROSITE" id="PS50949">
    <property type="entry name" value="HTH_GNTR"/>
    <property type="match status" value="1"/>
</dbReference>
<dbReference type="EMBL" id="JAWMQI010000047">
    <property type="protein sequence ID" value="MDV7249364.1"/>
    <property type="molecule type" value="Genomic_DNA"/>
</dbReference>
<evidence type="ECO:0000313" key="9">
    <source>
        <dbReference type="Proteomes" id="UP001187425"/>
    </source>
</evidence>
<dbReference type="Gene3D" id="1.10.10.10">
    <property type="entry name" value="Winged helix-like DNA-binding domain superfamily/Winged helix DNA-binding domain"/>
    <property type="match status" value="1"/>
</dbReference>
<dbReference type="Proteomes" id="UP001187425">
    <property type="component" value="Unassembled WGS sequence"/>
</dbReference>
<feature type="domain" description="HTH gntR-type" evidence="5">
    <location>
        <begin position="11"/>
        <end position="78"/>
    </location>
</feature>
<evidence type="ECO:0000313" key="7">
    <source>
        <dbReference type="EMBL" id="MDV7249364.1"/>
    </source>
</evidence>
<keyword evidence="8" id="KW-1185">Reference proteome</keyword>
<dbReference type="CDD" id="cd07377">
    <property type="entry name" value="WHTH_GntR"/>
    <property type="match status" value="1"/>
</dbReference>
<evidence type="ECO:0000313" key="6">
    <source>
        <dbReference type="EMBL" id="CAD0301902.1"/>
    </source>
</evidence>
<reference evidence="7 9" key="2">
    <citation type="submission" date="2023-10" db="EMBL/GenBank/DDBJ databases">
        <title>A new tool for lettuce pathogen research.</title>
        <authorList>
            <person name="Horton K.N."/>
            <person name="Cseke L.J."/>
            <person name="Badiwe M."/>
            <person name="Tesfaye D."/>
            <person name="Klein A."/>
            <person name="Su J."/>
            <person name="Potnis N."/>
            <person name="Gassmann W."/>
        </authorList>
    </citation>
    <scope>NUCLEOTIDE SEQUENCE [LARGE SCALE GENOMIC DNA]</scope>
    <source>
        <strain evidence="7 9">JSKH1901</strain>
    </source>
</reference>
<dbReference type="AlphaFoldDB" id="A0A6V7BJ40"/>
<dbReference type="SUPFAM" id="SSF46785">
    <property type="entry name" value="Winged helix' DNA-binding domain"/>
    <property type="match status" value="1"/>
</dbReference>
<evidence type="ECO:0000256" key="4">
    <source>
        <dbReference type="SAM" id="MobiDB-lite"/>
    </source>
</evidence>
<dbReference type="SMART" id="SM00345">
    <property type="entry name" value="HTH_GNTR"/>
    <property type="match status" value="1"/>
</dbReference>
<dbReference type="GO" id="GO:0003677">
    <property type="term" value="F:DNA binding"/>
    <property type="evidence" value="ECO:0007669"/>
    <property type="project" value="UniProtKB-KW"/>
</dbReference>
<accession>A0A6V7BJ40</accession>
<sequence>MSPTTPFRSSAAQTTRALLSLRELILDGTLPAGARLSELAVVQRLGMSRTPVRAALQRLCEEGLASALPGGGYAVQAFSERDVHDAIELRGTLEGLAARMAAERGASAASLAQARQLLDTLDGIVGSPLHAIDFTAYVQANAQFHALLVAMAGSDVLGRELTRVLQLPFASPNSLVMAQTTSAEAQLILTLDQHREVIAAIEYRQGARAEALMREHARLAHRNLRHVLQTPAAITQVRGGALIGRAHPSNAGSSQHPLLPGVPHA</sequence>
<feature type="region of interest" description="Disordered" evidence="4">
    <location>
        <begin position="244"/>
        <end position="265"/>
    </location>
</feature>
<evidence type="ECO:0000256" key="3">
    <source>
        <dbReference type="ARBA" id="ARBA00023163"/>
    </source>
</evidence>
<keyword evidence="2" id="KW-0238">DNA-binding</keyword>
<dbReference type="SUPFAM" id="SSF48008">
    <property type="entry name" value="GntR ligand-binding domain-like"/>
    <property type="match status" value="1"/>
</dbReference>
<protein>
    <submittedName>
        <fullName evidence="7">GntR family transcriptional regulator</fullName>
    </submittedName>
</protein>
<dbReference type="RefSeq" id="WP_180313811.1">
    <property type="nucleotide sequence ID" value="NZ_JAJTZO010000032.1"/>
</dbReference>
<reference evidence="6 8" key="1">
    <citation type="submission" date="2020-07" db="EMBL/GenBank/DDBJ databases">
        <authorList>
            <person name="Pothier F. J."/>
        </authorList>
    </citation>
    <scope>NUCLEOTIDE SEQUENCE [LARGE SCALE GENOMIC DNA]</scope>
    <source>
        <strain evidence="6 8">CFBP 498</strain>
    </source>
</reference>
<evidence type="ECO:0000256" key="2">
    <source>
        <dbReference type="ARBA" id="ARBA00023125"/>
    </source>
</evidence>
<dbReference type="InterPro" id="IPR008920">
    <property type="entry name" value="TF_FadR/GntR_C"/>
</dbReference>
<gene>
    <name evidence="6" type="ORF">CFBP498_03190</name>
    <name evidence="7" type="ORF">R4K57_13265</name>
</gene>
<organism evidence="6 8">
    <name type="scientific">Xanthomonas hortorum pv. vitians</name>
    <dbReference type="NCBI Taxonomy" id="83224"/>
    <lineage>
        <taxon>Bacteria</taxon>
        <taxon>Pseudomonadati</taxon>
        <taxon>Pseudomonadota</taxon>
        <taxon>Gammaproteobacteria</taxon>
        <taxon>Lysobacterales</taxon>
        <taxon>Lysobacteraceae</taxon>
        <taxon>Xanthomonas</taxon>
    </lineage>
</organism>
<dbReference type="Proteomes" id="UP000515406">
    <property type="component" value="Chromosome"/>
</dbReference>
<dbReference type="PANTHER" id="PTHR43537">
    <property type="entry name" value="TRANSCRIPTIONAL REGULATOR, GNTR FAMILY"/>
    <property type="match status" value="1"/>
</dbReference>
<dbReference type="SMART" id="SM00895">
    <property type="entry name" value="FCD"/>
    <property type="match status" value="1"/>
</dbReference>
<keyword evidence="1" id="KW-0805">Transcription regulation</keyword>
<dbReference type="InterPro" id="IPR000524">
    <property type="entry name" value="Tscrpt_reg_HTH_GntR"/>
</dbReference>
<dbReference type="InterPro" id="IPR036388">
    <property type="entry name" value="WH-like_DNA-bd_sf"/>
</dbReference>
<proteinExistence type="predicted"/>